<keyword evidence="5 7" id="KW-0560">Oxidoreductase</keyword>
<dbReference type="PRINTS" id="PR00411">
    <property type="entry name" value="PNDRDTASEI"/>
</dbReference>
<name>A0A379YPB5_9GAMM</name>
<dbReference type="InterPro" id="IPR051169">
    <property type="entry name" value="NADH-Q_oxidoreductase"/>
</dbReference>
<evidence type="ECO:0000313" key="8">
    <source>
        <dbReference type="Proteomes" id="UP000254069"/>
    </source>
</evidence>
<dbReference type="GO" id="GO:0019646">
    <property type="term" value="P:aerobic electron transport chain"/>
    <property type="evidence" value="ECO:0007669"/>
    <property type="project" value="TreeGrafter"/>
</dbReference>
<accession>A0A379YPB5</accession>
<evidence type="ECO:0000256" key="4">
    <source>
        <dbReference type="ARBA" id="ARBA00022827"/>
    </source>
</evidence>
<dbReference type="InterPro" id="IPR036188">
    <property type="entry name" value="FAD/NAD-bd_sf"/>
</dbReference>
<evidence type="ECO:0000256" key="1">
    <source>
        <dbReference type="ARBA" id="ARBA00001974"/>
    </source>
</evidence>
<feature type="domain" description="FAD/NAD(P)-binding" evidence="6">
    <location>
        <begin position="6"/>
        <end position="333"/>
    </location>
</feature>
<dbReference type="AlphaFoldDB" id="A0A379YPB5"/>
<dbReference type="KEGG" id="salg:BS332_13345"/>
<sequence>MHELANIVIVGGGAGGMEIATKLGHKLGRKAKARVTLIDVADSHVWKPLLHEVATGALDVGVDAISYRSHAAAHGYHFQQGAMTDIDRKAKQVILAPICDDKGEELLPSRRIDYDYLVVAIGSIANDFNIPGVREHCVFLDNTEQAMAIRQRLLNKFMRYASHQQLDEKIKIAVVGAGATGVEMSAEMHHAVDQLKGFGYKIDTSLLEVTLIEADKRILPKVEKEEISAAVARELSTLGVRVMTNTRITQVTAKALTTSEGEEIPSDMVIWSTGVKAPEFLHGIGGLESNHIHQLLVKPNAQTTLDEHIFAIGDCAACPQPDGSWVPPRGQAARQMALMTADNIIAMLSGKTPSKEYLYKDLGSLVNLSRFHTVGNLMSFIGGGIMVEGKIARFVYTSLYRRHLIELHGVVKGTLLMFAKGITRIIHPHLKLH</sequence>
<evidence type="ECO:0000259" key="6">
    <source>
        <dbReference type="Pfam" id="PF07992"/>
    </source>
</evidence>
<keyword evidence="4" id="KW-0274">FAD</keyword>
<keyword evidence="8" id="KW-1185">Reference proteome</keyword>
<dbReference type="InterPro" id="IPR023753">
    <property type="entry name" value="FAD/NAD-binding_dom"/>
</dbReference>
<dbReference type="GO" id="GO:0003955">
    <property type="term" value="F:NAD(P)H dehydrogenase (quinone) activity"/>
    <property type="evidence" value="ECO:0007669"/>
    <property type="project" value="TreeGrafter"/>
</dbReference>
<gene>
    <name evidence="7" type="primary">ndh_2</name>
    <name evidence="7" type="ORF">NCTC10738_00279</name>
</gene>
<reference evidence="7 8" key="1">
    <citation type="submission" date="2018-06" db="EMBL/GenBank/DDBJ databases">
        <authorList>
            <consortium name="Pathogen Informatics"/>
            <person name="Doyle S."/>
        </authorList>
    </citation>
    <scope>NUCLEOTIDE SEQUENCE [LARGE SCALE GENOMIC DNA]</scope>
    <source>
        <strain evidence="7 8">NCTC10738</strain>
    </source>
</reference>
<dbReference type="Pfam" id="PF07992">
    <property type="entry name" value="Pyr_redox_2"/>
    <property type="match status" value="1"/>
</dbReference>
<dbReference type="EC" id="1.6.99.3" evidence="7"/>
<dbReference type="RefSeq" id="WP_109248557.1">
    <property type="nucleotide sequence ID" value="NZ_CAXOJE010000044.1"/>
</dbReference>
<keyword evidence="3" id="KW-0285">Flavoprotein</keyword>
<organism evidence="7 8">
    <name type="scientific">Shewanella algae</name>
    <dbReference type="NCBI Taxonomy" id="38313"/>
    <lineage>
        <taxon>Bacteria</taxon>
        <taxon>Pseudomonadati</taxon>
        <taxon>Pseudomonadota</taxon>
        <taxon>Gammaproteobacteria</taxon>
        <taxon>Alteromonadales</taxon>
        <taxon>Shewanellaceae</taxon>
        <taxon>Shewanella</taxon>
    </lineage>
</organism>
<dbReference type="SUPFAM" id="SSF51905">
    <property type="entry name" value="FAD/NAD(P)-binding domain"/>
    <property type="match status" value="2"/>
</dbReference>
<comment type="similarity">
    <text evidence="2">Belongs to the NADH dehydrogenase family.</text>
</comment>
<comment type="cofactor">
    <cofactor evidence="1">
        <name>FAD</name>
        <dbReference type="ChEBI" id="CHEBI:57692"/>
    </cofactor>
</comment>
<proteinExistence type="inferred from homology"/>
<dbReference type="PANTHER" id="PTHR42913:SF3">
    <property type="entry name" value="64 KDA MITOCHONDRIAL NADH DEHYDROGENASE (EUROFUNG)"/>
    <property type="match status" value="1"/>
</dbReference>
<protein>
    <submittedName>
        <fullName evidence="7">NADH dehydrogenase</fullName>
        <ecNumber evidence="7">1.6.99.3</ecNumber>
    </submittedName>
</protein>
<dbReference type="EMBL" id="UGYO01000001">
    <property type="protein sequence ID" value="SUI47388.1"/>
    <property type="molecule type" value="Genomic_DNA"/>
</dbReference>
<dbReference type="Proteomes" id="UP000254069">
    <property type="component" value="Unassembled WGS sequence"/>
</dbReference>
<dbReference type="Gene3D" id="3.50.50.100">
    <property type="match status" value="1"/>
</dbReference>
<evidence type="ECO:0000256" key="2">
    <source>
        <dbReference type="ARBA" id="ARBA00005272"/>
    </source>
</evidence>
<evidence type="ECO:0000256" key="3">
    <source>
        <dbReference type="ARBA" id="ARBA00022630"/>
    </source>
</evidence>
<dbReference type="PANTHER" id="PTHR42913">
    <property type="entry name" value="APOPTOSIS-INDUCING FACTOR 1"/>
    <property type="match status" value="1"/>
</dbReference>
<evidence type="ECO:0000313" key="7">
    <source>
        <dbReference type="EMBL" id="SUI47388.1"/>
    </source>
</evidence>
<evidence type="ECO:0000256" key="5">
    <source>
        <dbReference type="ARBA" id="ARBA00023002"/>
    </source>
</evidence>
<dbReference type="PRINTS" id="PR00368">
    <property type="entry name" value="FADPNR"/>
</dbReference>